<dbReference type="InterPro" id="IPR013496">
    <property type="entry name" value="CHP02680"/>
</dbReference>
<keyword evidence="1" id="KW-0175">Coiled coil</keyword>
<keyword evidence="3" id="KW-1185">Reference proteome</keyword>
<reference evidence="2" key="2">
    <citation type="submission" date="2023-06" db="EMBL/GenBank/DDBJ databases">
        <authorList>
            <person name="Zeman M."/>
            <person name="Kubasova T."/>
            <person name="Jahodarova E."/>
            <person name="Nykrynova M."/>
            <person name="Rychlik I."/>
        </authorList>
    </citation>
    <scope>NUCLEOTIDE SEQUENCE</scope>
    <source>
        <strain evidence="2">ET39</strain>
    </source>
</reference>
<comment type="caution">
    <text evidence="2">The sequence shown here is derived from an EMBL/GenBank/DDBJ whole genome shotgun (WGS) entry which is preliminary data.</text>
</comment>
<organism evidence="2 3">
    <name type="scientific">Amedibacillus dolichus</name>
    <dbReference type="NCBI Taxonomy" id="31971"/>
    <lineage>
        <taxon>Bacteria</taxon>
        <taxon>Bacillati</taxon>
        <taxon>Bacillota</taxon>
        <taxon>Erysipelotrichia</taxon>
        <taxon>Erysipelotrichales</taxon>
        <taxon>Erysipelotrichaceae</taxon>
        <taxon>Amedibacillus</taxon>
    </lineage>
</organism>
<dbReference type="SUPFAM" id="SSF52540">
    <property type="entry name" value="P-loop containing nucleoside triphosphate hydrolases"/>
    <property type="match status" value="1"/>
</dbReference>
<feature type="coiled-coil region" evidence="1">
    <location>
        <begin position="877"/>
        <end position="972"/>
    </location>
</feature>
<protein>
    <submittedName>
        <fullName evidence="2">TIGR02680 family protein</fullName>
    </submittedName>
</protein>
<dbReference type="Proteomes" id="UP001529340">
    <property type="component" value="Unassembled WGS sequence"/>
</dbReference>
<proteinExistence type="predicted"/>
<feature type="coiled-coil region" evidence="1">
    <location>
        <begin position="443"/>
        <end position="477"/>
    </location>
</feature>
<evidence type="ECO:0000313" key="3">
    <source>
        <dbReference type="Proteomes" id="UP001529340"/>
    </source>
</evidence>
<name>A0ABT7UB20_9FIRM</name>
<dbReference type="Pfam" id="PF13558">
    <property type="entry name" value="SbcC_Walker_B"/>
    <property type="match status" value="1"/>
</dbReference>
<evidence type="ECO:0000256" key="1">
    <source>
        <dbReference type="SAM" id="Coils"/>
    </source>
</evidence>
<gene>
    <name evidence="2" type="ORF">QUV96_00435</name>
</gene>
<dbReference type="NCBIfam" id="TIGR02680">
    <property type="entry name" value="TIGR02680 family protein"/>
    <property type="match status" value="1"/>
</dbReference>
<dbReference type="EMBL" id="JAUDCG010000002">
    <property type="protein sequence ID" value="MDM8156100.1"/>
    <property type="molecule type" value="Genomic_DNA"/>
</dbReference>
<dbReference type="InterPro" id="IPR027417">
    <property type="entry name" value="P-loop_NTPase"/>
</dbReference>
<dbReference type="RefSeq" id="WP_289606573.1">
    <property type="nucleotide sequence ID" value="NZ_JAUDCG010000002.1"/>
</dbReference>
<accession>A0ABT7UB20</accession>
<evidence type="ECO:0000313" key="2">
    <source>
        <dbReference type="EMBL" id="MDM8156100.1"/>
    </source>
</evidence>
<sequence length="1340" mass="157544">MEPKSRWHMHRMGMLDFWYYNEQEFYFDHGHMLLRGSNGSGKSVTLQSFLPLLLDGNKSSERLDTFGTRSRRMETYLLEEDGDRDDRIGYLYLEFKREESEVYKTIGMGLHARRGKPLDSWYFVIEDQRRIGIDLWLMEDGLTITRQVLKNQIGDQLYTSQREYCEKVNQALFGFERIEDYLEAIDLILQLRSPKLSNSLRPSAINEILNASLRPLSEEDLRPMSEAIANMDALKDQLDALKASRQAASVILQVYEHYARALLQEKASLYRKALGQEQECRQQLEMLERTIADDDEQLVQNRKQQQEKQQSLVLLQAEAADLENSDQLRMVEEQQRLHQEMGKQTDALARKQEQLRSKQEQQIRAREEHRKQQHQYEDLCHAIDRQRKEMETLAADLHFEEHALFMKELKERFGQELDLSYTAQQLKEHMHHLREGILQLQEHQAQQQVLIQLEDRYAQALDEVRLQEQQQKKAETAYDEELEDMQDAFSRWLASLQEMKLPSDGDRTIARELQNYETKENFLQTEDMVKRAYQQQLQRLLEMQGAWEAQKTALHAQLDACDQQLYAWKNRRDPSPALEDGQVEARRYLQEKDIPNRPLYLFLEYGDEVSGPLRDRFEEILERSGWLNALLIHQCHRMAVSEKPAGSFDNYLFVDKEPASIESWELRGANMQELSASFQLFLHSIGAEGSRMQMTENSFSLDVLHATLATTKRSRFIGTKAREAYRLQRIEEIEAERASLYQQEQMVCASIDEGNQRLERLQAEANALPKETELKNSLHAWQQAQRSLLAKEQFSREAKERVTWQQGQMAVVWMRIEAIAKELQLSAQLDIFEAYEGTLEAYQECFDALRRLYPQMLHRQELVVHTEDSLYQLEGDVRLLEEEQASLQKMLDRLQKRSASIEEQLQTMGAQALTERLRQISERLQQLPKEINDCYEKIGFLRSALKKADEQKKQLQQEHQQHQEKTHRYAEVLAQELQNSPLSLPEWQEATMLATVDAVLRSDPVSKRSDLLKGEVQSQYYAQRGSLQEYQLTMGEDARFSEVESVLPRLMLHARYRGKQITFHELAMQLDQDIDAQKRLLEDSDRHLFEDILVNIISKQIRLRIQDSQHWVMTMNRYMEAMTASSSSLRLSLRWMPKKAESEQELDTRELIALLQKDVGLLKDSDLKRLSAHFRSKIDTARRLLDQQENQQSFHQLMRTVMDYRQWFEFRILTQKNNENRKELTNHLFYSYSGGEKAMSMYVPLFSAMAAKMAGTRKDAPLLIALDEAFAGVDDKNISIMFDLIERFGFDYIMNSQVLWGDYPTVRHLAIYELFRPENAHYVTVIPYAWNGRKRRLKER</sequence>
<reference evidence="2" key="1">
    <citation type="submission" date="2023-06" db="EMBL/GenBank/DDBJ databases">
        <title>Identification and characterization of horizontal gene transfer across gut microbiota members of farm animals based on homology search.</title>
        <authorList>
            <person name="Schwarzerova J."/>
            <person name="Nykrynova M."/>
            <person name="Jureckova K."/>
            <person name="Cejkova D."/>
            <person name="Rychlik I."/>
        </authorList>
    </citation>
    <scope>NUCLEOTIDE SEQUENCE</scope>
    <source>
        <strain evidence="2">ET39</strain>
    </source>
</reference>
<feature type="coiled-coil region" evidence="1">
    <location>
        <begin position="270"/>
        <end position="368"/>
    </location>
</feature>
<dbReference type="Gene3D" id="3.40.50.300">
    <property type="entry name" value="P-loop containing nucleotide triphosphate hydrolases"/>
    <property type="match status" value="1"/>
</dbReference>